<evidence type="ECO:0000313" key="1">
    <source>
        <dbReference type="EMBL" id="CAB4220344.1"/>
    </source>
</evidence>
<sequence length="203" mass="21540">MIAYPLTIPLTATTRESSVMLIAASVVGINQSPYSYNTQVYDYNSETWGLKVSINPLTREEAQPWVAFITALRGRRGTFLFGPAIMKEPLGTGLGSPIVAGAGQVGRVLNTSGWAANSEVLKAGDLFQIDQCLYMSLTSAATNGSGVVSIDVFPSLKTHAASSPVLVSSPVGIFRLTSNTTPVIDVSESGFFNINFEAEEARG</sequence>
<protein>
    <submittedName>
        <fullName evidence="1">Uncharacterized protein</fullName>
    </submittedName>
</protein>
<name>A0A6J5T0J4_9CAUD</name>
<gene>
    <name evidence="1" type="ORF">UFOVP1625_15</name>
</gene>
<proteinExistence type="predicted"/>
<dbReference type="EMBL" id="LR797490">
    <property type="protein sequence ID" value="CAB4220344.1"/>
    <property type="molecule type" value="Genomic_DNA"/>
</dbReference>
<accession>A0A6J5T0J4</accession>
<organism evidence="1">
    <name type="scientific">uncultured Caudovirales phage</name>
    <dbReference type="NCBI Taxonomy" id="2100421"/>
    <lineage>
        <taxon>Viruses</taxon>
        <taxon>Duplodnaviria</taxon>
        <taxon>Heunggongvirae</taxon>
        <taxon>Uroviricota</taxon>
        <taxon>Caudoviricetes</taxon>
        <taxon>Peduoviridae</taxon>
        <taxon>Maltschvirus</taxon>
        <taxon>Maltschvirus maltsch</taxon>
    </lineage>
</organism>
<reference evidence="1" key="1">
    <citation type="submission" date="2020-05" db="EMBL/GenBank/DDBJ databases">
        <authorList>
            <person name="Chiriac C."/>
            <person name="Salcher M."/>
            <person name="Ghai R."/>
            <person name="Kavagutti S V."/>
        </authorList>
    </citation>
    <scope>NUCLEOTIDE SEQUENCE</scope>
</reference>